<dbReference type="KEGG" id="upv:EJN92_00130"/>
<name>A0A3Q9BW82_9BURK</name>
<accession>A0A3Q9BW82</accession>
<dbReference type="Pfam" id="PF07690">
    <property type="entry name" value="MFS_1"/>
    <property type="match status" value="1"/>
</dbReference>
<feature type="transmembrane region" description="Helical" evidence="4">
    <location>
        <begin position="173"/>
        <end position="191"/>
    </location>
</feature>
<dbReference type="AlphaFoldDB" id="A0A3Q9BW82"/>
<evidence type="ECO:0000313" key="7">
    <source>
        <dbReference type="Proteomes" id="UP000275663"/>
    </source>
</evidence>
<feature type="transmembrane region" description="Helical" evidence="4">
    <location>
        <begin position="143"/>
        <end position="167"/>
    </location>
</feature>
<feature type="domain" description="Major facilitator superfamily (MFS) profile" evidence="5">
    <location>
        <begin position="18"/>
        <end position="409"/>
    </location>
</feature>
<dbReference type="RefSeq" id="WP_126129678.1">
    <property type="nucleotide sequence ID" value="NZ_CP034464.1"/>
</dbReference>
<dbReference type="OrthoDB" id="8520784at2"/>
<keyword evidence="2 4" id="KW-1133">Transmembrane helix</keyword>
<feature type="transmembrane region" description="Helical" evidence="4">
    <location>
        <begin position="318"/>
        <end position="336"/>
    </location>
</feature>
<sequence length="417" mass="43468">MPSTSAPSAPQLRQDALVITLVGVAHGISHFFHMILAPLFPWLKEAFALSYSELGLLMSVFFIVSGVGQATAGFVVDKLGAFKVLLFGVTCLALSALWLASAHSYPMLLIGAMLAGLGNSVFHPSDYTILNKKVSTARLGYAFSIHGISGNLGWAAAPVFLVSLAGIYDWRTALLAAACLPIAVLVLLFVYRAALDTGAPTVAATSAATSAVTQKSSEGSLDFLRLPAVWMCFAFFFMTAMALGGIQSFSAASLRDLYGMSLAWATSAYTGYMLASAAGMLLGGFLAAKTTHHDKIIAYAFTFAGCMALLLASGWGSAWLALVLMVVIGFCSGIAGPSRDLMIRAAAPSNATGRVYGVVYSGLDSGLACAPLLFGAVMDAHHPSWVFVCVGVFQVLAIMTAVNVGSATRARNLVSAA</sequence>
<evidence type="ECO:0000256" key="1">
    <source>
        <dbReference type="ARBA" id="ARBA00022692"/>
    </source>
</evidence>
<feature type="transmembrane region" description="Helical" evidence="4">
    <location>
        <begin position="46"/>
        <end position="68"/>
    </location>
</feature>
<proteinExistence type="predicted"/>
<keyword evidence="7" id="KW-1185">Reference proteome</keyword>
<dbReference type="Gene3D" id="1.20.1250.20">
    <property type="entry name" value="MFS general substrate transporter like domains"/>
    <property type="match status" value="1"/>
</dbReference>
<reference evidence="6 7" key="1">
    <citation type="journal article" date="2011" name="Int. J. Syst. Evol. Microbiol.">
        <title>Description of Undibacterium oligocarboniphilum sp. nov., isolated from purified water, and Undibacterium pigrum strain CCUG 49012 as the type strain of Undibacterium parvum sp. nov., and emended descriptions of the genus Undibacterium and the species Undibacterium pigrum.</title>
        <authorList>
            <person name="Eder W."/>
            <person name="Wanner G."/>
            <person name="Ludwig W."/>
            <person name="Busse H.J."/>
            <person name="Ziemke-Kageler F."/>
            <person name="Lang E."/>
        </authorList>
    </citation>
    <scope>NUCLEOTIDE SEQUENCE [LARGE SCALE GENOMIC DNA]</scope>
    <source>
        <strain evidence="6 7">DSM 23061</strain>
    </source>
</reference>
<dbReference type="PANTHER" id="PTHR43129:SF1">
    <property type="entry name" value="FOSMIDOMYCIN RESISTANCE PROTEIN"/>
    <property type="match status" value="1"/>
</dbReference>
<feature type="transmembrane region" description="Helical" evidence="4">
    <location>
        <begin position="357"/>
        <end position="378"/>
    </location>
</feature>
<organism evidence="6 7">
    <name type="scientific">Undibacterium parvum</name>
    <dbReference type="NCBI Taxonomy" id="401471"/>
    <lineage>
        <taxon>Bacteria</taxon>
        <taxon>Pseudomonadati</taxon>
        <taxon>Pseudomonadota</taxon>
        <taxon>Betaproteobacteria</taxon>
        <taxon>Burkholderiales</taxon>
        <taxon>Oxalobacteraceae</taxon>
        <taxon>Undibacterium</taxon>
    </lineage>
</organism>
<dbReference type="InterPro" id="IPR011701">
    <property type="entry name" value="MFS"/>
</dbReference>
<dbReference type="InterPro" id="IPR020846">
    <property type="entry name" value="MFS_dom"/>
</dbReference>
<dbReference type="PROSITE" id="PS50850">
    <property type="entry name" value="MFS"/>
    <property type="match status" value="1"/>
</dbReference>
<dbReference type="PANTHER" id="PTHR43129">
    <property type="entry name" value="FOSMIDOMYCIN RESISTANCE PROTEIN"/>
    <property type="match status" value="1"/>
</dbReference>
<dbReference type="InterPro" id="IPR036259">
    <property type="entry name" value="MFS_trans_sf"/>
</dbReference>
<evidence type="ECO:0000259" key="5">
    <source>
        <dbReference type="PROSITE" id="PS50850"/>
    </source>
</evidence>
<keyword evidence="1 4" id="KW-0812">Transmembrane</keyword>
<feature type="transmembrane region" description="Helical" evidence="4">
    <location>
        <begin position="80"/>
        <end position="99"/>
    </location>
</feature>
<dbReference type="SUPFAM" id="SSF103473">
    <property type="entry name" value="MFS general substrate transporter"/>
    <property type="match status" value="1"/>
</dbReference>
<feature type="transmembrane region" description="Helical" evidence="4">
    <location>
        <begin position="269"/>
        <end position="287"/>
    </location>
</feature>
<dbReference type="Proteomes" id="UP000275663">
    <property type="component" value="Chromosome"/>
</dbReference>
<feature type="transmembrane region" description="Helical" evidence="4">
    <location>
        <begin position="384"/>
        <end position="404"/>
    </location>
</feature>
<protein>
    <submittedName>
        <fullName evidence="6">MFS transporter</fullName>
    </submittedName>
</protein>
<feature type="transmembrane region" description="Helical" evidence="4">
    <location>
        <begin position="105"/>
        <end position="122"/>
    </location>
</feature>
<evidence type="ECO:0000256" key="4">
    <source>
        <dbReference type="SAM" id="Phobius"/>
    </source>
</evidence>
<evidence type="ECO:0000256" key="2">
    <source>
        <dbReference type="ARBA" id="ARBA00022989"/>
    </source>
</evidence>
<feature type="transmembrane region" description="Helical" evidence="4">
    <location>
        <begin position="16"/>
        <end position="40"/>
    </location>
</feature>
<gene>
    <name evidence="6" type="ORF">EJN92_00130</name>
</gene>
<feature type="transmembrane region" description="Helical" evidence="4">
    <location>
        <begin position="228"/>
        <end position="249"/>
    </location>
</feature>
<evidence type="ECO:0000313" key="6">
    <source>
        <dbReference type="EMBL" id="AZP14321.1"/>
    </source>
</evidence>
<dbReference type="GO" id="GO:0022857">
    <property type="term" value="F:transmembrane transporter activity"/>
    <property type="evidence" value="ECO:0007669"/>
    <property type="project" value="InterPro"/>
</dbReference>
<keyword evidence="3 4" id="KW-0472">Membrane</keyword>
<feature type="transmembrane region" description="Helical" evidence="4">
    <location>
        <begin position="296"/>
        <end position="312"/>
    </location>
</feature>
<evidence type="ECO:0000256" key="3">
    <source>
        <dbReference type="ARBA" id="ARBA00023136"/>
    </source>
</evidence>
<dbReference type="GO" id="GO:0005886">
    <property type="term" value="C:plasma membrane"/>
    <property type="evidence" value="ECO:0007669"/>
    <property type="project" value="TreeGrafter"/>
</dbReference>
<dbReference type="EMBL" id="CP034464">
    <property type="protein sequence ID" value="AZP14321.1"/>
    <property type="molecule type" value="Genomic_DNA"/>
</dbReference>